<sequence length="105" mass="11990">MTLPTNQPRKPDIETVFEPALGNIIIDIRHPQESADAPLAFASNRVLSIPFFNLQAELPELDKMLTYLIYCDKGIMSRLQANIMRDRGFEHIAVMDRRKPDSACF</sequence>
<dbReference type="AlphaFoldDB" id="A0A0R2UDJ7"/>
<dbReference type="InterPro" id="IPR026340">
    <property type="entry name" value="THII_Thiazole_biosynth_dom"/>
</dbReference>
<reference evidence="2 3" key="1">
    <citation type="submission" date="2015-10" db="EMBL/GenBank/DDBJ databases">
        <title>Metagenome-Assembled Genomes uncover a global brackish microbiome.</title>
        <authorList>
            <person name="Hugerth L.W."/>
            <person name="Larsson J."/>
            <person name="Alneberg J."/>
            <person name="Lindh M.V."/>
            <person name="Legrand C."/>
            <person name="Pinhassi J."/>
            <person name="Andersson A.F."/>
        </authorList>
    </citation>
    <scope>NUCLEOTIDE SEQUENCE [LARGE SCALE GENOMIC DNA]</scope>
    <source>
        <strain evidence="2">BACL26 MAG-121220-bin70</strain>
    </source>
</reference>
<accession>A0A0R2UDJ7</accession>
<dbReference type="GO" id="GO:0052837">
    <property type="term" value="P:thiazole biosynthetic process"/>
    <property type="evidence" value="ECO:0007669"/>
    <property type="project" value="InterPro"/>
</dbReference>
<feature type="domain" description="Rhodanese" evidence="1">
    <location>
        <begin position="24"/>
        <end position="105"/>
    </location>
</feature>
<dbReference type="PROSITE" id="PS50206">
    <property type="entry name" value="RHODANESE_3"/>
    <property type="match status" value="1"/>
</dbReference>
<dbReference type="Gene3D" id="3.40.250.10">
    <property type="entry name" value="Rhodanese-like domain"/>
    <property type="match status" value="1"/>
</dbReference>
<dbReference type="Pfam" id="PF00581">
    <property type="entry name" value="Rhodanese"/>
    <property type="match status" value="1"/>
</dbReference>
<protein>
    <recommendedName>
        <fullName evidence="1">Rhodanese domain-containing protein</fullName>
    </recommendedName>
</protein>
<evidence type="ECO:0000313" key="2">
    <source>
        <dbReference type="EMBL" id="KRO95435.1"/>
    </source>
</evidence>
<name>A0A0R2UDJ7_9GAMM</name>
<organism evidence="2 3">
    <name type="scientific">SAR92 bacterium BACL26 MAG-121220-bin70</name>
    <dbReference type="NCBI Taxonomy" id="1655626"/>
    <lineage>
        <taxon>Bacteria</taxon>
        <taxon>Pseudomonadati</taxon>
        <taxon>Pseudomonadota</taxon>
        <taxon>Gammaproteobacteria</taxon>
        <taxon>Cellvibrionales</taxon>
        <taxon>Porticoccaceae</taxon>
        <taxon>SAR92 clade</taxon>
    </lineage>
</organism>
<dbReference type="Proteomes" id="UP000051213">
    <property type="component" value="Unassembled WGS sequence"/>
</dbReference>
<dbReference type="EMBL" id="LICA01000088">
    <property type="protein sequence ID" value="KRO95435.1"/>
    <property type="molecule type" value="Genomic_DNA"/>
</dbReference>
<dbReference type="SUPFAM" id="SSF52821">
    <property type="entry name" value="Rhodanese/Cell cycle control phosphatase"/>
    <property type="match status" value="1"/>
</dbReference>
<dbReference type="InterPro" id="IPR036873">
    <property type="entry name" value="Rhodanese-like_dom_sf"/>
</dbReference>
<dbReference type="NCBIfam" id="TIGR04271">
    <property type="entry name" value="ThiI_C_thiazole"/>
    <property type="match status" value="1"/>
</dbReference>
<proteinExistence type="predicted"/>
<gene>
    <name evidence="2" type="ORF">ABS24_01365</name>
</gene>
<comment type="caution">
    <text evidence="2">The sequence shown here is derived from an EMBL/GenBank/DDBJ whole genome shotgun (WGS) entry which is preliminary data.</text>
</comment>
<dbReference type="InterPro" id="IPR001763">
    <property type="entry name" value="Rhodanese-like_dom"/>
</dbReference>
<dbReference type="CDD" id="cd00158">
    <property type="entry name" value="RHOD"/>
    <property type="match status" value="1"/>
</dbReference>
<evidence type="ECO:0000313" key="3">
    <source>
        <dbReference type="Proteomes" id="UP000051213"/>
    </source>
</evidence>
<evidence type="ECO:0000259" key="1">
    <source>
        <dbReference type="PROSITE" id="PS50206"/>
    </source>
</evidence>